<dbReference type="AlphaFoldDB" id="F4RC64"/>
<sequence length="392" mass="44566">MGIPRKARGSSAFQSAGTAKLPDPPTDDERHDWLTRRQVREQFIRNAQDKALKKYILKKPMGFKPNHKQKKMVEKDAAEMATLSNPMQPVVFKSRILSNSRSKYPHHFATQCEASLAMAGFPRCMFDWEASYDTPWNSATATIILSHWLKAYEANGAREFGILTKDNTAPNCEEVLRRWCGNKATKFREQSRNVELMKTPEGQKKLNDNILIAQSITNKRRQKDKIYQARRATGVRLFGENSAEVQMLSHEEIHSDDELVVSNTSGSRQKLRLEWRSAALDTLINLLDQAHWKRKRIPKDIRQAKQLVERGVYAPEADKDRYPPKGFQLSLVSPVWYDQQEGLLLEELALNEENPVHIANAIQGVMQSFRSRASMAAEEAAGSSSGVMATQL</sequence>
<dbReference type="Proteomes" id="UP000001072">
    <property type="component" value="Unassembled WGS sequence"/>
</dbReference>
<dbReference type="VEuPathDB" id="FungiDB:MELLADRAFT_95127"/>
<reference evidence="3" key="1">
    <citation type="journal article" date="2011" name="Proc. Natl. Acad. Sci. U.S.A.">
        <title>Obligate biotrophy features unraveled by the genomic analysis of rust fungi.</title>
        <authorList>
            <person name="Duplessis S."/>
            <person name="Cuomo C.A."/>
            <person name="Lin Y.-C."/>
            <person name="Aerts A."/>
            <person name="Tisserant E."/>
            <person name="Veneault-Fourrey C."/>
            <person name="Joly D.L."/>
            <person name="Hacquard S."/>
            <person name="Amselem J."/>
            <person name="Cantarel B.L."/>
            <person name="Chiu R."/>
            <person name="Coutinho P.M."/>
            <person name="Feau N."/>
            <person name="Field M."/>
            <person name="Frey P."/>
            <person name="Gelhaye E."/>
            <person name="Goldberg J."/>
            <person name="Grabherr M.G."/>
            <person name="Kodira C.D."/>
            <person name="Kohler A."/>
            <person name="Kuees U."/>
            <person name="Lindquist E.A."/>
            <person name="Lucas S.M."/>
            <person name="Mago R."/>
            <person name="Mauceli E."/>
            <person name="Morin E."/>
            <person name="Murat C."/>
            <person name="Pangilinan J.L."/>
            <person name="Park R."/>
            <person name="Pearson M."/>
            <person name="Quesneville H."/>
            <person name="Rouhier N."/>
            <person name="Sakthikumar S."/>
            <person name="Salamov A.A."/>
            <person name="Schmutz J."/>
            <person name="Selles B."/>
            <person name="Shapiro H."/>
            <person name="Tanguay P."/>
            <person name="Tuskan G.A."/>
            <person name="Henrissat B."/>
            <person name="Van de Peer Y."/>
            <person name="Rouze P."/>
            <person name="Ellis J.G."/>
            <person name="Dodds P.N."/>
            <person name="Schein J.E."/>
            <person name="Zhong S."/>
            <person name="Hamelin R.C."/>
            <person name="Grigoriev I.V."/>
            <person name="Szabo L.J."/>
            <person name="Martin F."/>
        </authorList>
    </citation>
    <scope>NUCLEOTIDE SEQUENCE [LARGE SCALE GENOMIC DNA]</scope>
    <source>
        <strain evidence="3">98AG31 / pathotype 3-4-7</strain>
    </source>
</reference>
<dbReference type="InParanoid" id="F4RC64"/>
<name>F4RC64_MELLP</name>
<dbReference type="KEGG" id="mlr:MELLADRAFT_95127"/>
<protein>
    <submittedName>
        <fullName evidence="2">Uncharacterized protein</fullName>
    </submittedName>
</protein>
<proteinExistence type="predicted"/>
<organism evidence="3">
    <name type="scientific">Melampsora larici-populina (strain 98AG31 / pathotype 3-4-7)</name>
    <name type="common">Poplar leaf rust fungus</name>
    <dbReference type="NCBI Taxonomy" id="747676"/>
    <lineage>
        <taxon>Eukaryota</taxon>
        <taxon>Fungi</taxon>
        <taxon>Dikarya</taxon>
        <taxon>Basidiomycota</taxon>
        <taxon>Pucciniomycotina</taxon>
        <taxon>Pucciniomycetes</taxon>
        <taxon>Pucciniales</taxon>
        <taxon>Melampsoraceae</taxon>
        <taxon>Melampsora</taxon>
    </lineage>
</organism>
<evidence type="ECO:0000313" key="3">
    <source>
        <dbReference type="Proteomes" id="UP000001072"/>
    </source>
</evidence>
<dbReference type="RefSeq" id="XP_007406736.1">
    <property type="nucleotide sequence ID" value="XM_007406674.1"/>
</dbReference>
<keyword evidence="3" id="KW-1185">Reference proteome</keyword>
<dbReference type="HOGENOM" id="CLU_044497_0_0_1"/>
<evidence type="ECO:0000256" key="1">
    <source>
        <dbReference type="SAM" id="MobiDB-lite"/>
    </source>
</evidence>
<evidence type="ECO:0000313" key="2">
    <source>
        <dbReference type="EMBL" id="EGG09682.1"/>
    </source>
</evidence>
<dbReference type="EMBL" id="GL883096">
    <property type="protein sequence ID" value="EGG09682.1"/>
    <property type="molecule type" value="Genomic_DNA"/>
</dbReference>
<accession>F4RC64</accession>
<gene>
    <name evidence="2" type="ORF">MELLADRAFT_95127</name>
</gene>
<feature type="region of interest" description="Disordered" evidence="1">
    <location>
        <begin position="1"/>
        <end position="31"/>
    </location>
</feature>
<dbReference type="GeneID" id="18937140"/>